<keyword evidence="4" id="KW-1185">Reference proteome</keyword>
<gene>
    <name evidence="3" type="ORF">IEN85_08650</name>
</gene>
<sequence>MESERLRQLKQQKQLILDHLDWINQEIDRESIATMPSKSPRSNRLAEAIPEDREVASSLEIESSPSSKVASDLYQELGPDAKNAAAETRRGCLIISAVAFTALAALGAWVIYYY</sequence>
<dbReference type="RefSeq" id="WP_191616700.1">
    <property type="nucleotide sequence ID" value="NZ_JACYFG010000009.1"/>
</dbReference>
<evidence type="ECO:0000256" key="1">
    <source>
        <dbReference type="SAM" id="MobiDB-lite"/>
    </source>
</evidence>
<evidence type="ECO:0000313" key="3">
    <source>
        <dbReference type="EMBL" id="MBD5779562.1"/>
    </source>
</evidence>
<keyword evidence="2" id="KW-0812">Transmembrane</keyword>
<feature type="region of interest" description="Disordered" evidence="1">
    <location>
        <begin position="33"/>
        <end position="68"/>
    </location>
</feature>
<keyword evidence="2" id="KW-0472">Membrane</keyword>
<comment type="caution">
    <text evidence="3">The sequence shown here is derived from an EMBL/GenBank/DDBJ whole genome shotgun (WGS) entry which is preliminary data.</text>
</comment>
<evidence type="ECO:0000256" key="2">
    <source>
        <dbReference type="SAM" id="Phobius"/>
    </source>
</evidence>
<dbReference type="EMBL" id="JACYFG010000009">
    <property type="protein sequence ID" value="MBD5779562.1"/>
    <property type="molecule type" value="Genomic_DNA"/>
</dbReference>
<feature type="transmembrane region" description="Helical" evidence="2">
    <location>
        <begin position="92"/>
        <end position="112"/>
    </location>
</feature>
<evidence type="ECO:0000313" key="4">
    <source>
        <dbReference type="Proteomes" id="UP000622317"/>
    </source>
</evidence>
<name>A0A927IEY8_9BACT</name>
<protein>
    <submittedName>
        <fullName evidence="3">Uncharacterized protein</fullName>
    </submittedName>
</protein>
<dbReference type="Proteomes" id="UP000622317">
    <property type="component" value="Unassembled WGS sequence"/>
</dbReference>
<accession>A0A927IEY8</accession>
<feature type="compositionally biased region" description="Low complexity" evidence="1">
    <location>
        <begin position="57"/>
        <end position="67"/>
    </location>
</feature>
<keyword evidence="2" id="KW-1133">Transmembrane helix</keyword>
<reference evidence="3" key="1">
    <citation type="submission" date="2020-09" db="EMBL/GenBank/DDBJ databases">
        <title>Pelagicoccus enzymogenes sp. nov. with an EPS production, isolated from marine sediment.</title>
        <authorList>
            <person name="Feng X."/>
        </authorList>
    </citation>
    <scope>NUCLEOTIDE SEQUENCE</scope>
    <source>
        <strain evidence="3">NFK12</strain>
    </source>
</reference>
<proteinExistence type="predicted"/>
<organism evidence="3 4">
    <name type="scientific">Pelagicoccus enzymogenes</name>
    <dbReference type="NCBI Taxonomy" id="2773457"/>
    <lineage>
        <taxon>Bacteria</taxon>
        <taxon>Pseudomonadati</taxon>
        <taxon>Verrucomicrobiota</taxon>
        <taxon>Opitutia</taxon>
        <taxon>Puniceicoccales</taxon>
        <taxon>Pelagicoccaceae</taxon>
        <taxon>Pelagicoccus</taxon>
    </lineage>
</organism>
<dbReference type="AlphaFoldDB" id="A0A927IEY8"/>